<accession>A0A9P5CVU7</accession>
<keyword evidence="2" id="KW-1185">Reference proteome</keyword>
<protein>
    <submittedName>
        <fullName evidence="1">Uncharacterized protein</fullName>
    </submittedName>
</protein>
<dbReference type="RefSeq" id="XP_040781846.1">
    <property type="nucleotide sequence ID" value="XM_040925053.1"/>
</dbReference>
<evidence type="ECO:0000313" key="2">
    <source>
        <dbReference type="Proteomes" id="UP000803844"/>
    </source>
</evidence>
<proteinExistence type="predicted"/>
<dbReference type="Proteomes" id="UP000803844">
    <property type="component" value="Unassembled WGS sequence"/>
</dbReference>
<dbReference type="AlphaFoldDB" id="A0A9P5CVU7"/>
<comment type="caution">
    <text evidence="1">The sequence shown here is derived from an EMBL/GenBank/DDBJ whole genome shotgun (WGS) entry which is preliminary data.</text>
</comment>
<organism evidence="1 2">
    <name type="scientific">Cryphonectria parasitica (strain ATCC 38755 / EP155)</name>
    <dbReference type="NCBI Taxonomy" id="660469"/>
    <lineage>
        <taxon>Eukaryota</taxon>
        <taxon>Fungi</taxon>
        <taxon>Dikarya</taxon>
        <taxon>Ascomycota</taxon>
        <taxon>Pezizomycotina</taxon>
        <taxon>Sordariomycetes</taxon>
        <taxon>Sordariomycetidae</taxon>
        <taxon>Diaporthales</taxon>
        <taxon>Cryphonectriaceae</taxon>
        <taxon>Cryphonectria-Endothia species complex</taxon>
        <taxon>Cryphonectria</taxon>
    </lineage>
</organism>
<evidence type="ECO:0000313" key="1">
    <source>
        <dbReference type="EMBL" id="KAF3770885.1"/>
    </source>
</evidence>
<gene>
    <name evidence="1" type="ORF">M406DRAFT_67247</name>
</gene>
<dbReference type="GeneID" id="63842182"/>
<sequence length="141" mass="14348">MLYESTAQQQLAGTILTGPQFAPATTGSTISVFTTEYCFTAQAANSASQWPATYTVQEVCTGDQSTWTAPAPPPNFVTTIVTCNACETPTQTITCPLNTAGRRGAVSIWGNGVTATAATATATPVLNASEGAGTRTACCGG</sequence>
<dbReference type="EMBL" id="MU032344">
    <property type="protein sequence ID" value="KAF3770885.1"/>
    <property type="molecule type" value="Genomic_DNA"/>
</dbReference>
<dbReference type="OrthoDB" id="3558870at2759"/>
<name>A0A9P5CVU7_CRYP1</name>
<reference evidence="1" key="1">
    <citation type="journal article" date="2020" name="Phytopathology">
        <title>Genome sequence of the chestnut blight fungus Cryphonectria parasitica EP155: A fundamental resource for an archetypical invasive plant pathogen.</title>
        <authorList>
            <person name="Crouch J.A."/>
            <person name="Dawe A."/>
            <person name="Aerts A."/>
            <person name="Barry K."/>
            <person name="Churchill A.C.L."/>
            <person name="Grimwood J."/>
            <person name="Hillman B."/>
            <person name="Milgroom M.G."/>
            <person name="Pangilinan J."/>
            <person name="Smith M."/>
            <person name="Salamov A."/>
            <person name="Schmutz J."/>
            <person name="Yadav J."/>
            <person name="Grigoriev I.V."/>
            <person name="Nuss D."/>
        </authorList>
    </citation>
    <scope>NUCLEOTIDE SEQUENCE</scope>
    <source>
        <strain evidence="1">EP155</strain>
    </source>
</reference>